<organism evidence="3 4">
    <name type="scientific">Asbolus verrucosus</name>
    <name type="common">Desert ironclad beetle</name>
    <dbReference type="NCBI Taxonomy" id="1661398"/>
    <lineage>
        <taxon>Eukaryota</taxon>
        <taxon>Metazoa</taxon>
        <taxon>Ecdysozoa</taxon>
        <taxon>Arthropoda</taxon>
        <taxon>Hexapoda</taxon>
        <taxon>Insecta</taxon>
        <taxon>Pterygota</taxon>
        <taxon>Neoptera</taxon>
        <taxon>Endopterygota</taxon>
        <taxon>Coleoptera</taxon>
        <taxon>Polyphaga</taxon>
        <taxon>Cucujiformia</taxon>
        <taxon>Tenebrionidae</taxon>
        <taxon>Pimeliinae</taxon>
        <taxon>Asbolus</taxon>
    </lineage>
</organism>
<evidence type="ECO:0000256" key="1">
    <source>
        <dbReference type="SAM" id="Coils"/>
    </source>
</evidence>
<dbReference type="OrthoDB" id="6768302at2759"/>
<dbReference type="Proteomes" id="UP000292052">
    <property type="component" value="Unassembled WGS sequence"/>
</dbReference>
<proteinExistence type="predicted"/>
<feature type="non-terminal residue" evidence="3">
    <location>
        <position position="297"/>
    </location>
</feature>
<feature type="region of interest" description="Disordered" evidence="2">
    <location>
        <begin position="1"/>
        <end position="20"/>
    </location>
</feature>
<keyword evidence="1" id="KW-0175">Coiled coil</keyword>
<evidence type="ECO:0000256" key="2">
    <source>
        <dbReference type="SAM" id="MobiDB-lite"/>
    </source>
</evidence>
<evidence type="ECO:0000313" key="3">
    <source>
        <dbReference type="EMBL" id="RZB39343.1"/>
    </source>
</evidence>
<dbReference type="EMBL" id="QDEB01129065">
    <property type="protein sequence ID" value="RZB39343.1"/>
    <property type="molecule type" value="Genomic_DNA"/>
</dbReference>
<comment type="caution">
    <text evidence="3">The sequence shown here is derived from an EMBL/GenBank/DDBJ whole genome shotgun (WGS) entry which is preliminary data.</text>
</comment>
<accession>A0A482V7Z8</accession>
<dbReference type="AlphaFoldDB" id="A0A482V7Z8"/>
<protein>
    <submittedName>
        <fullName evidence="3">Uncharacterized protein</fullName>
    </submittedName>
</protein>
<feature type="coiled-coil region" evidence="1">
    <location>
        <begin position="75"/>
        <end position="102"/>
    </location>
</feature>
<name>A0A482V7Z8_ASBVE</name>
<sequence>MAKRNGKFDSDSSKKPKLDDFNDFWDDDLDGDLIDDCFERATQVCEEEAKSSQYNVSLLPSYSRFFKEPSRGMFTSTQNSQANEANHKMKELQDKYAEKEGEVCILRSNLQNLRTSCQAEQEKKDNEWKNKLSSTQKENKTIRSELEFKNLEIANLKQQIAELSKFANAEQATQKAKTATPESRNLPIHFSKIANPQEATREVAISNPEIQINSEKYYPLKRFDFSFIFKARSEEKYVPKTKYNLYKSTISYLQHQPEADFVEKCSLVGEKELSLDYVYAELVYLISLSEDELDSEV</sequence>
<reference evidence="3 4" key="1">
    <citation type="submission" date="2017-03" db="EMBL/GenBank/DDBJ databases">
        <title>Genome of the blue death feigning beetle - Asbolus verrucosus.</title>
        <authorList>
            <person name="Rider S.D."/>
        </authorList>
    </citation>
    <scope>NUCLEOTIDE SEQUENCE [LARGE SCALE GENOMIC DNA]</scope>
    <source>
        <strain evidence="3">Butters</strain>
        <tissue evidence="3">Head and leg muscle</tissue>
    </source>
</reference>
<keyword evidence="4" id="KW-1185">Reference proteome</keyword>
<feature type="coiled-coil region" evidence="1">
    <location>
        <begin position="139"/>
        <end position="173"/>
    </location>
</feature>
<evidence type="ECO:0000313" key="4">
    <source>
        <dbReference type="Proteomes" id="UP000292052"/>
    </source>
</evidence>
<gene>
    <name evidence="3" type="ORF">BDFB_001012</name>
</gene>